<reference evidence="6" key="2">
    <citation type="submission" date="1996-09" db="EMBL/GenBank/DDBJ databases">
        <authorList>
            <person name="Vargas M.A."/>
            <person name="Sansonetti P."/>
            <person name="Guillen N."/>
        </authorList>
    </citation>
    <scope>NUCLEOTIDE SEQUENCE</scope>
    <source>
        <strain evidence="6">pathogenic HM1:IMSS</strain>
    </source>
</reference>
<dbReference type="VEuPathDB" id="AmoebaDB:EHI7A_026300"/>
<dbReference type="CDD" id="cd21184">
    <property type="entry name" value="CH_FLN-like_rpt2"/>
    <property type="match status" value="1"/>
</dbReference>
<dbReference type="Pfam" id="PF00307">
    <property type="entry name" value="CH"/>
    <property type="match status" value="2"/>
</dbReference>
<feature type="region of interest" description="Disordered" evidence="4">
    <location>
        <begin position="654"/>
        <end position="721"/>
    </location>
</feature>
<evidence type="ECO:0000256" key="2">
    <source>
        <dbReference type="ARBA" id="ARBA00023203"/>
    </source>
</evidence>
<dbReference type="PROSITE" id="PS50021">
    <property type="entry name" value="CH"/>
    <property type="match status" value="2"/>
</dbReference>
<protein>
    <submittedName>
        <fullName evidence="6">EhABP</fullName>
    </submittedName>
</protein>
<feature type="domain" description="Calponin-homology (CH)" evidence="5">
    <location>
        <begin position="120"/>
        <end position="223"/>
    </location>
</feature>
<feature type="compositionally biased region" description="Acidic residues" evidence="4">
    <location>
        <begin position="633"/>
        <end position="642"/>
    </location>
</feature>
<dbReference type="PROSITE" id="PS00019">
    <property type="entry name" value="ACTININ_1"/>
    <property type="match status" value="1"/>
</dbReference>
<dbReference type="PANTHER" id="PTHR38537:SF16">
    <property type="entry name" value="CALPONIN-HOMOLOGY (CH) DOMAIN-CONTAINING PROTEIN"/>
    <property type="match status" value="1"/>
</dbReference>
<dbReference type="Gene3D" id="1.10.418.10">
    <property type="entry name" value="Calponin-like domain"/>
    <property type="match status" value="2"/>
</dbReference>
<evidence type="ECO:0000256" key="4">
    <source>
        <dbReference type="SAM" id="MobiDB-lite"/>
    </source>
</evidence>
<dbReference type="InterPro" id="IPR001298">
    <property type="entry name" value="Filamin/ABP280_rpt"/>
</dbReference>
<dbReference type="Gene3D" id="2.60.40.10">
    <property type="entry name" value="Immunoglobulins"/>
    <property type="match status" value="5"/>
</dbReference>
<dbReference type="FunFam" id="2.60.40.10:FF:001987">
    <property type="entry name" value="Gelation factor"/>
    <property type="match status" value="1"/>
</dbReference>
<keyword evidence="1" id="KW-0677">Repeat</keyword>
<dbReference type="GO" id="GO:0030036">
    <property type="term" value="P:actin cytoskeleton organization"/>
    <property type="evidence" value="ECO:0007669"/>
    <property type="project" value="InterPro"/>
</dbReference>
<dbReference type="Pfam" id="PF00630">
    <property type="entry name" value="Filamin"/>
    <property type="match status" value="5"/>
</dbReference>
<gene>
    <name evidence="6" type="primary">abp1</name>
</gene>
<evidence type="ECO:0000259" key="5">
    <source>
        <dbReference type="PROSITE" id="PS50021"/>
    </source>
</evidence>
<dbReference type="InterPro" id="IPR001715">
    <property type="entry name" value="CH_dom"/>
</dbReference>
<dbReference type="SMART" id="SM00557">
    <property type="entry name" value="IG_FLMN"/>
    <property type="match status" value="4"/>
</dbReference>
<dbReference type="FunFam" id="1.10.418.10:FF:000006">
    <property type="entry name" value="Filamin-B isoform A"/>
    <property type="match status" value="1"/>
</dbReference>
<keyword evidence="2" id="KW-0009">Actin-binding</keyword>
<sequence>MSQPQWVLTQKKTFTKWANVQLSGAYVINDVETDLNDGLILISLFEALRKQKVQFRYNKKPKMRVAKLENTEQALNFIKADGVKLVNIDAQNIVDGNLTLILGLLWTLILKYQIAQNKMDASKNALLEWVNSKLTSRKIKSFSNDWNTGDVLNELIHALEPDFIDLADSASKGEGEERIQYGLSIAEDKMEIPAIIAAEDMALPEPDELSVMAYVSYFRHYEAEKEKRLGEAERLAREAELMRTPDPSKCVMSGPGLKTGEVLVPQEFTVTAKNCKGDQITQGGVTWNAHVFDPEGNEIPIEQKDNGDGTYDMTYVPQVPGKHKVEVAYEDKQLKQSPAIVMIEPAQADPENTYADGEGVEKCDAGKGPVKFTIHCVNKVGTSVPVTGAKFKVIIRSNDGNEIPHELVDNNDGTYIGSYVPVPGIDTVFITLLNQGIKGNPYQCKVFQDPSTACIGESYAFGPGVEGGVTIDKTPVFRIQGVTPEGKKCTKGGDEFKVEITDPEGKKQTAKVVDRHNGKYDVKYKAKVPGIYDVQVLLKNPENPEEFKDIKGSVYHPEIKDGVDAKKCVVDGEGIERPNDQEDNVFTIHAKNFKGEDVPVGGHPFQVIIDQVTESEKKKKKEGEKSSSSCSSSEEEEDDAEDEELFAFLNDGEEAEQGEEKAKEEGAEEPKEEEKKEVAEEEPKKEEEQKEEEKKEEGAEEPKEEIEGKKVPQKQQGSIPCTVIDNENGTYDVHYRAAAGKIRVKIELNKQRVGKSPYHHLEVEEDADADESGVENFCFVVQAKNRRGQVQADGKAKFTVELDGPNGKLEEQKVKVKHLGEGKYFIRYSLPAEKGEYHINCKLNRRRIAGSPFKQTVN</sequence>
<feature type="compositionally biased region" description="Basic and acidic residues" evidence="4">
    <location>
        <begin position="658"/>
        <end position="710"/>
    </location>
</feature>
<evidence type="ECO:0000256" key="3">
    <source>
        <dbReference type="PROSITE-ProRule" id="PRU00087"/>
    </source>
</evidence>
<dbReference type="EMBL" id="U70560">
    <property type="protein sequence ID" value="AAB40944.1"/>
    <property type="molecule type" value="Genomic_DNA"/>
</dbReference>
<dbReference type="SUPFAM" id="SSF81296">
    <property type="entry name" value="E set domains"/>
    <property type="match status" value="5"/>
</dbReference>
<dbReference type="InterPro" id="IPR013783">
    <property type="entry name" value="Ig-like_fold"/>
</dbReference>
<dbReference type="VEuPathDB" id="AmoebaDB:EHI_104630"/>
<dbReference type="VEuPathDB" id="AmoebaDB:EHI5A_047870"/>
<dbReference type="SMART" id="SM00033">
    <property type="entry name" value="CH"/>
    <property type="match status" value="2"/>
</dbReference>
<dbReference type="CDD" id="cd21215">
    <property type="entry name" value="CH_SpAIN1-like_rpt1"/>
    <property type="match status" value="1"/>
</dbReference>
<dbReference type="HOGENOM" id="CLU_333569_0_0_1"/>
<dbReference type="GO" id="GO:0051015">
    <property type="term" value="F:actin filament binding"/>
    <property type="evidence" value="ECO:0007669"/>
    <property type="project" value="InterPro"/>
</dbReference>
<dbReference type="InterPro" id="IPR001589">
    <property type="entry name" value="Actinin_actin-bd_CS"/>
</dbReference>
<feature type="region of interest" description="Disordered" evidence="4">
    <location>
        <begin position="614"/>
        <end position="642"/>
    </location>
</feature>
<organism evidence="6">
    <name type="scientific">Entamoeba histolytica</name>
    <dbReference type="NCBI Taxonomy" id="5759"/>
    <lineage>
        <taxon>Eukaryota</taxon>
        <taxon>Amoebozoa</taxon>
        <taxon>Evosea</taxon>
        <taxon>Archamoebae</taxon>
        <taxon>Mastigamoebida</taxon>
        <taxon>Entamoebidae</taxon>
        <taxon>Entamoeba</taxon>
    </lineage>
</organism>
<dbReference type="SUPFAM" id="SSF47576">
    <property type="entry name" value="Calponin-homology domain, CH-domain"/>
    <property type="match status" value="1"/>
</dbReference>
<dbReference type="PANTHER" id="PTHR38537">
    <property type="entry name" value="JITTERBUG, ISOFORM N"/>
    <property type="match status" value="1"/>
</dbReference>
<dbReference type="PROSITE" id="PS50194">
    <property type="entry name" value="FILAMIN_REPEAT"/>
    <property type="match status" value="4"/>
</dbReference>
<name>P90545_ENTHI</name>
<dbReference type="InterPro" id="IPR014756">
    <property type="entry name" value="Ig_E-set"/>
</dbReference>
<dbReference type="AlphaFoldDB" id="P90545"/>
<feature type="domain" description="Calponin-homology (CH)" evidence="5">
    <location>
        <begin position="8"/>
        <end position="113"/>
    </location>
</feature>
<evidence type="ECO:0000256" key="1">
    <source>
        <dbReference type="ARBA" id="ARBA00022737"/>
    </source>
</evidence>
<reference evidence="6" key="1">
    <citation type="journal article" date="1996" name="Mol. Microbiol.">
        <title>Identification and cellular localization of the actin-binding protein ABP-120 from Entamoeba histolytica.</title>
        <authorList>
            <person name="Vargas M."/>
            <person name="Sansonetti P."/>
            <person name="Guillen N."/>
        </authorList>
    </citation>
    <scope>NUCLEOTIDE SEQUENCE</scope>
    <source>
        <strain evidence="6">pathogenic HM1:IMSS</strain>
    </source>
</reference>
<proteinExistence type="predicted"/>
<dbReference type="VEuPathDB" id="AmoebaDB:EHI8A_023180"/>
<feature type="repeat" description="Filamin" evidence="3">
    <location>
        <begin position="779"/>
        <end position="857"/>
    </location>
</feature>
<feature type="compositionally biased region" description="Basic and acidic residues" evidence="4">
    <location>
        <begin position="614"/>
        <end position="625"/>
    </location>
</feature>
<dbReference type="InterPro" id="IPR036872">
    <property type="entry name" value="CH_dom_sf"/>
</dbReference>
<dbReference type="PROSITE" id="PS00020">
    <property type="entry name" value="ACTININ_2"/>
    <property type="match status" value="1"/>
</dbReference>
<dbReference type="InterPro" id="IPR017868">
    <property type="entry name" value="Filamin/ABP280_repeat-like"/>
</dbReference>
<dbReference type="VEuPathDB" id="AmoebaDB:KM1_057230"/>
<feature type="repeat" description="Filamin" evidence="3">
    <location>
        <begin position="345"/>
        <end position="446"/>
    </location>
</feature>
<feature type="repeat" description="Filamin" evidence="3">
    <location>
        <begin position="242"/>
        <end position="343"/>
    </location>
</feature>
<dbReference type="InterPro" id="IPR044801">
    <property type="entry name" value="Filamin"/>
</dbReference>
<accession>P90545</accession>
<feature type="repeat" description="Filamin" evidence="3">
    <location>
        <begin position="450"/>
        <end position="559"/>
    </location>
</feature>
<evidence type="ECO:0000313" key="6">
    <source>
        <dbReference type="EMBL" id="AAB40944.1"/>
    </source>
</evidence>